<evidence type="ECO:0000313" key="2">
    <source>
        <dbReference type="Proteomes" id="UP000799771"/>
    </source>
</evidence>
<organism evidence="1 2">
    <name type="scientific">Dothidotthia symphoricarpi CBS 119687</name>
    <dbReference type="NCBI Taxonomy" id="1392245"/>
    <lineage>
        <taxon>Eukaryota</taxon>
        <taxon>Fungi</taxon>
        <taxon>Dikarya</taxon>
        <taxon>Ascomycota</taxon>
        <taxon>Pezizomycotina</taxon>
        <taxon>Dothideomycetes</taxon>
        <taxon>Pleosporomycetidae</taxon>
        <taxon>Pleosporales</taxon>
        <taxon>Dothidotthiaceae</taxon>
        <taxon>Dothidotthia</taxon>
    </lineage>
</organism>
<dbReference type="AlphaFoldDB" id="A0A6A6ATS5"/>
<reference evidence="1" key="1">
    <citation type="journal article" date="2020" name="Stud. Mycol.">
        <title>101 Dothideomycetes genomes: a test case for predicting lifestyles and emergence of pathogens.</title>
        <authorList>
            <person name="Haridas S."/>
            <person name="Albert R."/>
            <person name="Binder M."/>
            <person name="Bloem J."/>
            <person name="Labutti K."/>
            <person name="Salamov A."/>
            <person name="Andreopoulos B."/>
            <person name="Baker S."/>
            <person name="Barry K."/>
            <person name="Bills G."/>
            <person name="Bluhm B."/>
            <person name="Cannon C."/>
            <person name="Castanera R."/>
            <person name="Culley D."/>
            <person name="Daum C."/>
            <person name="Ezra D."/>
            <person name="Gonzalez J."/>
            <person name="Henrissat B."/>
            <person name="Kuo A."/>
            <person name="Liang C."/>
            <person name="Lipzen A."/>
            <person name="Lutzoni F."/>
            <person name="Magnuson J."/>
            <person name="Mondo S."/>
            <person name="Nolan M."/>
            <person name="Ohm R."/>
            <person name="Pangilinan J."/>
            <person name="Park H.-J."/>
            <person name="Ramirez L."/>
            <person name="Alfaro M."/>
            <person name="Sun H."/>
            <person name="Tritt A."/>
            <person name="Yoshinaga Y."/>
            <person name="Zwiers L.-H."/>
            <person name="Turgeon B."/>
            <person name="Goodwin S."/>
            <person name="Spatafora J."/>
            <person name="Crous P."/>
            <person name="Grigoriev I."/>
        </authorList>
    </citation>
    <scope>NUCLEOTIDE SEQUENCE</scope>
    <source>
        <strain evidence="1">CBS 119687</strain>
    </source>
</reference>
<accession>A0A6A6ATS5</accession>
<dbReference type="Proteomes" id="UP000799771">
    <property type="component" value="Unassembled WGS sequence"/>
</dbReference>
<dbReference type="GeneID" id="54403527"/>
<gene>
    <name evidence="1" type="ORF">P153DRAFT_280785</name>
</gene>
<evidence type="ECO:0000313" key="1">
    <source>
        <dbReference type="EMBL" id="KAF2134237.1"/>
    </source>
</evidence>
<name>A0A6A6ATS5_9PLEO</name>
<dbReference type="OrthoDB" id="5383784at2759"/>
<dbReference type="RefSeq" id="XP_033528624.1">
    <property type="nucleotide sequence ID" value="XM_033663095.1"/>
</dbReference>
<sequence>MGRQAYLDKIAFGRSAFEPTQVATQSTEYVQLESSQSEIPRAYLESNVNNYIQLYDERGNPVNPRSHDYGKRLRKAQNDVLASVGVVEWRRLPTPGPPGSYEERLEGLEAEDTAGNAFALISTLAENVCTWWMGAVRYRILTFRIQDALPFARIVASEFAVSGHSIIYTGFASRIFSTMCIQTFVYITHVHRPIDRLLLATRASSKTRRLFRRTRSTLKFGVRPVLELLFYPFSYHACLQRLGIISALPLLPHWKSLIPFSNESPLLPLSLHYNASASAMDFLKAVLTSPAVLVCADHFYERWIHAAIYDAVEISVIRPDNADVESPETPRKDRTTAILGLRRQSPLFIRDAINRLLVAIGWGQSIETLQKPSVGEGQTIDVGGTQITNMSRLELPVAHTEDQNIVEPRSDVVSIPIETIVELIRPTTPPTPAFEYDQDENDPRIRITSREGIVEMEVRLPPRVLSSHTEVVPAQSVGSRVMGTNPHHRVTQLSTEPSQMIGAIVKSQIVGLAVLPLKLVVLRLIASHYYARRGGPVRTVMPLSGFSDLSWRTVGTHASRIALCGALELSIDLTLWGLQYFAVTNVGKNFFGWGTL</sequence>
<dbReference type="EMBL" id="ML977498">
    <property type="protein sequence ID" value="KAF2134237.1"/>
    <property type="molecule type" value="Genomic_DNA"/>
</dbReference>
<proteinExistence type="predicted"/>
<protein>
    <submittedName>
        <fullName evidence="1">Uncharacterized protein</fullName>
    </submittedName>
</protein>
<keyword evidence="2" id="KW-1185">Reference proteome</keyword>